<feature type="chain" id="PRO_5004249709" description="Transmembrane protein" evidence="2">
    <location>
        <begin position="20"/>
        <end position="258"/>
    </location>
</feature>
<protein>
    <recommendedName>
        <fullName evidence="5">Transmembrane protein</fullName>
    </recommendedName>
</protein>
<accession>Q54P42</accession>
<dbReference type="AlphaFoldDB" id="Q54P42"/>
<name>Q54P42_DICDI</name>
<dbReference type="VEuPathDB" id="AmoebaDB:DDB_G0284805"/>
<dbReference type="EMBL" id="AAFI02000071">
    <property type="protein sequence ID" value="EAL65055.1"/>
    <property type="molecule type" value="Genomic_DNA"/>
</dbReference>
<dbReference type="eggNOG" id="ENOG502RICE">
    <property type="taxonomic scope" value="Eukaryota"/>
</dbReference>
<reference evidence="3 4" key="1">
    <citation type="journal article" date="2005" name="Nature">
        <title>The genome of the social amoeba Dictyostelium discoideum.</title>
        <authorList>
            <consortium name="The Dictyostelium discoideum Sequencing Consortium"/>
            <person name="Eichinger L."/>
            <person name="Pachebat J.A."/>
            <person name="Glockner G."/>
            <person name="Rajandream M.A."/>
            <person name="Sucgang R."/>
            <person name="Berriman M."/>
            <person name="Song J."/>
            <person name="Olsen R."/>
            <person name="Szafranski K."/>
            <person name="Xu Q."/>
            <person name="Tunggal B."/>
            <person name="Kummerfeld S."/>
            <person name="Madera M."/>
            <person name="Konfortov B.A."/>
            <person name="Rivero F."/>
            <person name="Bankier A.T."/>
            <person name="Lehmann R."/>
            <person name="Hamlin N."/>
            <person name="Davies R."/>
            <person name="Gaudet P."/>
            <person name="Fey P."/>
            <person name="Pilcher K."/>
            <person name="Chen G."/>
            <person name="Saunders D."/>
            <person name="Sodergren E."/>
            <person name="Davis P."/>
            <person name="Kerhornou A."/>
            <person name="Nie X."/>
            <person name="Hall N."/>
            <person name="Anjard C."/>
            <person name="Hemphill L."/>
            <person name="Bason N."/>
            <person name="Farbrother P."/>
            <person name="Desany B."/>
            <person name="Just E."/>
            <person name="Morio T."/>
            <person name="Rost R."/>
            <person name="Churcher C."/>
            <person name="Cooper J."/>
            <person name="Haydock S."/>
            <person name="van Driessche N."/>
            <person name="Cronin A."/>
            <person name="Goodhead I."/>
            <person name="Muzny D."/>
            <person name="Mourier T."/>
            <person name="Pain A."/>
            <person name="Lu M."/>
            <person name="Harper D."/>
            <person name="Lindsay R."/>
            <person name="Hauser H."/>
            <person name="James K."/>
            <person name="Quiles M."/>
            <person name="Madan Babu M."/>
            <person name="Saito T."/>
            <person name="Buchrieser C."/>
            <person name="Wardroper A."/>
            <person name="Felder M."/>
            <person name="Thangavelu M."/>
            <person name="Johnson D."/>
            <person name="Knights A."/>
            <person name="Loulseged H."/>
            <person name="Mungall K."/>
            <person name="Oliver K."/>
            <person name="Price C."/>
            <person name="Quail M.A."/>
            <person name="Urushihara H."/>
            <person name="Hernandez J."/>
            <person name="Rabbinowitsch E."/>
            <person name="Steffen D."/>
            <person name="Sanders M."/>
            <person name="Ma J."/>
            <person name="Kohara Y."/>
            <person name="Sharp S."/>
            <person name="Simmonds M."/>
            <person name="Spiegler S."/>
            <person name="Tivey A."/>
            <person name="Sugano S."/>
            <person name="White B."/>
            <person name="Walker D."/>
            <person name="Woodward J."/>
            <person name="Winckler T."/>
            <person name="Tanaka Y."/>
            <person name="Shaulsky G."/>
            <person name="Schleicher M."/>
            <person name="Weinstock G."/>
            <person name="Rosenthal A."/>
            <person name="Cox E.C."/>
            <person name="Chisholm R.L."/>
            <person name="Gibbs R."/>
            <person name="Loomis W.F."/>
            <person name="Platzer M."/>
            <person name="Kay R.R."/>
            <person name="Williams J."/>
            <person name="Dear P.H."/>
            <person name="Noegel A.A."/>
            <person name="Barrell B."/>
            <person name="Kuspa A."/>
        </authorList>
    </citation>
    <scope>NUCLEOTIDE SEQUENCE [LARGE SCALE GENOMIC DNA]</scope>
    <source>
        <strain evidence="3 4">AX4</strain>
    </source>
</reference>
<proteinExistence type="predicted"/>
<feature type="region of interest" description="Disordered" evidence="1">
    <location>
        <begin position="229"/>
        <end position="248"/>
    </location>
</feature>
<evidence type="ECO:0000313" key="4">
    <source>
        <dbReference type="Proteomes" id="UP000002195"/>
    </source>
</evidence>
<dbReference type="PANTHER" id="PTHR33576:SF3">
    <property type="entry name" value="TRANSMEMBRANE PROTEIN"/>
    <property type="match status" value="1"/>
</dbReference>
<evidence type="ECO:0008006" key="5">
    <source>
        <dbReference type="Google" id="ProtNLM"/>
    </source>
</evidence>
<dbReference type="KEGG" id="ddi:DDB_G0284805"/>
<dbReference type="FunCoup" id="Q54P42">
    <property type="interactions" value="877"/>
</dbReference>
<keyword evidence="2" id="KW-0732">Signal</keyword>
<dbReference type="PhylomeDB" id="Q54P42"/>
<dbReference type="InParanoid" id="Q54P42"/>
<dbReference type="Pfam" id="PF11912">
    <property type="entry name" value="CfaA_B_C"/>
    <property type="match status" value="1"/>
</dbReference>
<feature type="signal peptide" evidence="2">
    <location>
        <begin position="1"/>
        <end position="19"/>
    </location>
</feature>
<dbReference type="PANTHER" id="PTHR33576">
    <property type="entry name" value="CARBOHYDRATE BINDING DOMAIN-CONTAINING PROTEIN-RELATED"/>
    <property type="match status" value="1"/>
</dbReference>
<dbReference type="OMA" id="NIYANFI"/>
<organism evidence="3 4">
    <name type="scientific">Dictyostelium discoideum</name>
    <name type="common">Social amoeba</name>
    <dbReference type="NCBI Taxonomy" id="44689"/>
    <lineage>
        <taxon>Eukaryota</taxon>
        <taxon>Amoebozoa</taxon>
        <taxon>Evosea</taxon>
        <taxon>Eumycetozoa</taxon>
        <taxon>Dictyostelia</taxon>
        <taxon>Dictyosteliales</taxon>
        <taxon>Dictyosteliaceae</taxon>
        <taxon>Dictyostelium</taxon>
    </lineage>
</organism>
<evidence type="ECO:0000256" key="1">
    <source>
        <dbReference type="SAM" id="MobiDB-lite"/>
    </source>
</evidence>
<evidence type="ECO:0000313" key="3">
    <source>
        <dbReference type="EMBL" id="EAL65055.1"/>
    </source>
</evidence>
<dbReference type="PaxDb" id="44689-DDB0186204"/>
<dbReference type="RefSeq" id="XP_638416.1">
    <property type="nucleotide sequence ID" value="XM_633324.1"/>
</dbReference>
<evidence type="ECO:0000256" key="2">
    <source>
        <dbReference type="SAM" id="SignalP"/>
    </source>
</evidence>
<comment type="caution">
    <text evidence="3">The sequence shown here is derived from an EMBL/GenBank/DDBJ whole genome shotgun (WGS) entry which is preliminary data.</text>
</comment>
<sequence>MKLLFIILNILLICTFVKCQLPKNIYANFIPYGVDSSCSSEVSGLGFSFQPENCFYNIAHNGLVQKESSFLVIVDALRVGVAQFDNYNNNSCSGNFVNANSYKNGSCIQTPGFITFNGSINSYQLSNQYSLVTITNSPLYIANTQVYSQFDNGGYNGCGSSSGNSDNSGNSANDSGSDSSSSLYYMTYSTSGLKFSSNDSNDPNSVTIQCSNGNASVLICKDGDDSSSSSSSSCSQQDVTMPCTPGDDNFNEVFCTPN</sequence>
<dbReference type="InterPro" id="IPR021837">
    <property type="entry name" value="CfaA/B/C"/>
</dbReference>
<dbReference type="HOGENOM" id="CLU_093656_0_0_1"/>
<gene>
    <name evidence="3" type="ORF">DDB_G0284805</name>
</gene>
<dbReference type="GeneID" id="8624786"/>
<keyword evidence="4" id="KW-1185">Reference proteome</keyword>
<dbReference type="Proteomes" id="UP000002195">
    <property type="component" value="Unassembled WGS sequence"/>
</dbReference>
<dbReference type="dictyBase" id="DDB_G0284805"/>